<keyword evidence="6" id="KW-0460">Magnesium</keyword>
<protein>
    <submittedName>
        <fullName evidence="9">PilT protein domain protein</fullName>
    </submittedName>
</protein>
<dbReference type="STRING" id="652103.Rpdx1_1743"/>
<dbReference type="GO" id="GO:0016787">
    <property type="term" value="F:hydrolase activity"/>
    <property type="evidence" value="ECO:0007669"/>
    <property type="project" value="UniProtKB-KW"/>
</dbReference>
<keyword evidence="4" id="KW-0479">Metal-binding</keyword>
<dbReference type="HOGENOM" id="CLU_137728_0_0_5"/>
<dbReference type="OrthoDB" id="9800524at2"/>
<gene>
    <name evidence="9" type="ordered locus">Rpdx1_1743</name>
</gene>
<evidence type="ECO:0000313" key="10">
    <source>
        <dbReference type="Proteomes" id="UP000001402"/>
    </source>
</evidence>
<proteinExistence type="inferred from homology"/>
<feature type="domain" description="PIN" evidence="8">
    <location>
        <begin position="3"/>
        <end position="124"/>
    </location>
</feature>
<name>E6VKX1_RHOPX</name>
<accession>E6VKX1</accession>
<evidence type="ECO:0000256" key="4">
    <source>
        <dbReference type="ARBA" id="ARBA00022723"/>
    </source>
</evidence>
<dbReference type="KEGG" id="rpx:Rpdx1_1743"/>
<evidence type="ECO:0000256" key="1">
    <source>
        <dbReference type="ARBA" id="ARBA00001946"/>
    </source>
</evidence>
<evidence type="ECO:0000256" key="5">
    <source>
        <dbReference type="ARBA" id="ARBA00022801"/>
    </source>
</evidence>
<dbReference type="PANTHER" id="PTHR33653:SF1">
    <property type="entry name" value="RIBONUCLEASE VAPC2"/>
    <property type="match status" value="1"/>
</dbReference>
<comment type="cofactor">
    <cofactor evidence="1">
        <name>Mg(2+)</name>
        <dbReference type="ChEBI" id="CHEBI:18420"/>
    </cofactor>
</comment>
<evidence type="ECO:0000256" key="7">
    <source>
        <dbReference type="ARBA" id="ARBA00038093"/>
    </source>
</evidence>
<keyword evidence="2" id="KW-1277">Toxin-antitoxin system</keyword>
<dbReference type="GO" id="GO:0004518">
    <property type="term" value="F:nuclease activity"/>
    <property type="evidence" value="ECO:0007669"/>
    <property type="project" value="UniProtKB-KW"/>
</dbReference>
<evidence type="ECO:0000256" key="2">
    <source>
        <dbReference type="ARBA" id="ARBA00022649"/>
    </source>
</evidence>
<evidence type="ECO:0000259" key="8">
    <source>
        <dbReference type="Pfam" id="PF01850"/>
    </source>
</evidence>
<dbReference type="Proteomes" id="UP000001402">
    <property type="component" value="Chromosome"/>
</dbReference>
<dbReference type="eggNOG" id="COG1487">
    <property type="taxonomic scope" value="Bacteria"/>
</dbReference>
<dbReference type="InterPro" id="IPR050556">
    <property type="entry name" value="Type_II_TA_system_RNase"/>
</dbReference>
<dbReference type="EMBL" id="CP002418">
    <property type="protein sequence ID" value="ADU43360.1"/>
    <property type="molecule type" value="Genomic_DNA"/>
</dbReference>
<dbReference type="InterPro" id="IPR002716">
    <property type="entry name" value="PIN_dom"/>
</dbReference>
<evidence type="ECO:0000256" key="6">
    <source>
        <dbReference type="ARBA" id="ARBA00022842"/>
    </source>
</evidence>
<dbReference type="SUPFAM" id="SSF88723">
    <property type="entry name" value="PIN domain-like"/>
    <property type="match status" value="1"/>
</dbReference>
<evidence type="ECO:0000313" key="9">
    <source>
        <dbReference type="EMBL" id="ADU43360.1"/>
    </source>
</evidence>
<dbReference type="Gene3D" id="3.40.50.1010">
    <property type="entry name" value="5'-nuclease"/>
    <property type="match status" value="1"/>
</dbReference>
<sequence length="132" mass="14771">MTLIDTNILIDILSTDPIWKQWSALALHRQGLHGPLLINEIVYSELASRYANQQALDAVVSELGLDFEWLPKSALYLAGRTFSDYRRSGGSRTSILADFFIGAHAAAVTIPILTRDARRYRTYFPAVALIHP</sequence>
<comment type="similarity">
    <text evidence="7">Belongs to the PINc/VapC protein family.</text>
</comment>
<keyword evidence="3" id="KW-0540">Nuclease</keyword>
<dbReference type="GO" id="GO:0046872">
    <property type="term" value="F:metal ion binding"/>
    <property type="evidence" value="ECO:0007669"/>
    <property type="project" value="UniProtKB-KW"/>
</dbReference>
<reference evidence="9" key="1">
    <citation type="submission" date="2010-12" db="EMBL/GenBank/DDBJ databases">
        <title>Complete sequence of Rhodopseudomonas palustris DX-1.</title>
        <authorList>
            <consortium name="US DOE Joint Genome Institute"/>
            <person name="Lucas S."/>
            <person name="Copeland A."/>
            <person name="Lapidus A."/>
            <person name="Cheng J.-F."/>
            <person name="Goodwin L."/>
            <person name="Pitluck S."/>
            <person name="Misra M."/>
            <person name="Chertkov O."/>
            <person name="Detter J.C."/>
            <person name="Han C."/>
            <person name="Tapia R."/>
            <person name="Land M."/>
            <person name="Hauser L."/>
            <person name="Kyrpides N."/>
            <person name="Ivanova N."/>
            <person name="Ovchinnikova G."/>
            <person name="Logan B."/>
            <person name="Oda Y."/>
            <person name="Harwood C."/>
            <person name="Woyke T."/>
        </authorList>
    </citation>
    <scope>NUCLEOTIDE SEQUENCE [LARGE SCALE GENOMIC DNA]</scope>
    <source>
        <strain evidence="9">DX-1</strain>
    </source>
</reference>
<dbReference type="BioCyc" id="RPAL652103:RPDX1_RS08555-MONOMER"/>
<dbReference type="PANTHER" id="PTHR33653">
    <property type="entry name" value="RIBONUCLEASE VAPC2"/>
    <property type="match status" value="1"/>
</dbReference>
<dbReference type="InterPro" id="IPR029060">
    <property type="entry name" value="PIN-like_dom_sf"/>
</dbReference>
<keyword evidence="5" id="KW-0378">Hydrolase</keyword>
<organism evidence="9 10">
    <name type="scientific">Rhodopseudomonas palustris (strain DX-1)</name>
    <dbReference type="NCBI Taxonomy" id="652103"/>
    <lineage>
        <taxon>Bacteria</taxon>
        <taxon>Pseudomonadati</taxon>
        <taxon>Pseudomonadota</taxon>
        <taxon>Alphaproteobacteria</taxon>
        <taxon>Hyphomicrobiales</taxon>
        <taxon>Nitrobacteraceae</taxon>
        <taxon>Rhodopseudomonas</taxon>
    </lineage>
</organism>
<evidence type="ECO:0000256" key="3">
    <source>
        <dbReference type="ARBA" id="ARBA00022722"/>
    </source>
</evidence>
<dbReference type="AlphaFoldDB" id="E6VKX1"/>
<dbReference type="Pfam" id="PF01850">
    <property type="entry name" value="PIN"/>
    <property type="match status" value="1"/>
</dbReference>